<gene>
    <name evidence="2" type="ORF">FSCG_01794</name>
</gene>
<sequence length="155" mass="18031">MKKNLLILIFLILSLTSLGARFIVNSEDGYANLRREAAIDSEIIVELDNSVQVSSFFKRGDWYYVEVLGMRPPEYARGFIHESQLKFSSETYVISSKDGYANIRYRPMVDSELVDVLSNGEYVTKLNEVGDWYYIEFTAYNYGYIHKSQLKKYTK</sequence>
<accession>A0A0M1VWQ7</accession>
<dbReference type="PROSITE" id="PS51781">
    <property type="entry name" value="SH3B"/>
    <property type="match status" value="1"/>
</dbReference>
<evidence type="ECO:0000313" key="2">
    <source>
        <dbReference type="EMBL" id="EEO41081.1"/>
    </source>
</evidence>
<dbReference type="eggNOG" id="COG3103">
    <property type="taxonomic scope" value="Bacteria"/>
</dbReference>
<dbReference type="Gene3D" id="2.30.30.40">
    <property type="entry name" value="SH3 Domains"/>
    <property type="match status" value="1"/>
</dbReference>
<dbReference type="HOGENOM" id="CLU_124885_0_0_0"/>
<dbReference type="Proteomes" id="UP000004925">
    <property type="component" value="Unassembled WGS sequence"/>
</dbReference>
<name>A0A0M1VWQ7_FUSVC</name>
<dbReference type="EMBL" id="ACDE02000023">
    <property type="protein sequence ID" value="EEO41081.1"/>
    <property type="molecule type" value="Genomic_DNA"/>
</dbReference>
<reference evidence="2 3" key="1">
    <citation type="submission" date="2011-10" db="EMBL/GenBank/DDBJ databases">
        <title>The Genome Sequence of Fusobacterium sp. 4_1_13.</title>
        <authorList>
            <consortium name="The Broad Institute Genome Sequencing Platform"/>
            <person name="Earl A."/>
            <person name="Ward D."/>
            <person name="Feldgarden M."/>
            <person name="Gevers D."/>
            <person name="Strauss J."/>
            <person name="Ambrose C."/>
            <person name="Allen-Vercoe E."/>
            <person name="Young S.K."/>
            <person name="Zeng Q."/>
            <person name="Gargeya S."/>
            <person name="Fitzgerald M."/>
            <person name="Haas B."/>
            <person name="Abouelleil A."/>
            <person name="Alvarado L."/>
            <person name="Arachchi H.M."/>
            <person name="Berlin A."/>
            <person name="Brown A."/>
            <person name="Chapman S.B."/>
            <person name="Chen Z."/>
            <person name="Dunbar C."/>
            <person name="Freedman E."/>
            <person name="Gearin G."/>
            <person name="Goldberg J."/>
            <person name="Griggs A."/>
            <person name="Gujja S."/>
            <person name="Heiman D."/>
            <person name="Howarth C."/>
            <person name="Larson L."/>
            <person name="Lui A."/>
            <person name="MacDonald P.J."/>
            <person name="Montmayeur A."/>
            <person name="Murphy C."/>
            <person name="Neiman D."/>
            <person name="Pearson M."/>
            <person name="Priest M."/>
            <person name="Roberts A."/>
            <person name="Saif S."/>
            <person name="Shea T."/>
            <person name="Shenoy N."/>
            <person name="Sisk P."/>
            <person name="Stolte C."/>
            <person name="Sykes S."/>
            <person name="Wortman J."/>
            <person name="Nusbaum C."/>
            <person name="Birren B."/>
        </authorList>
    </citation>
    <scope>NUCLEOTIDE SEQUENCE [LARGE SCALE GENOMIC DNA]</scope>
    <source>
        <strain evidence="2 3">4_1_13</strain>
    </source>
</reference>
<evidence type="ECO:0000313" key="3">
    <source>
        <dbReference type="Proteomes" id="UP000004925"/>
    </source>
</evidence>
<dbReference type="SMART" id="SM00287">
    <property type="entry name" value="SH3b"/>
    <property type="match status" value="1"/>
</dbReference>
<dbReference type="Pfam" id="PF08239">
    <property type="entry name" value="SH3_3"/>
    <property type="match status" value="1"/>
</dbReference>
<proteinExistence type="predicted"/>
<dbReference type="AlphaFoldDB" id="A0A0M1VWQ7"/>
<organism evidence="2 3">
    <name type="scientific">Fusobacterium vincentii 4_1_13</name>
    <dbReference type="NCBI Taxonomy" id="469606"/>
    <lineage>
        <taxon>Bacteria</taxon>
        <taxon>Fusobacteriati</taxon>
        <taxon>Fusobacteriota</taxon>
        <taxon>Fusobacteriia</taxon>
        <taxon>Fusobacteriales</taxon>
        <taxon>Fusobacteriaceae</taxon>
        <taxon>Fusobacterium</taxon>
    </lineage>
</organism>
<evidence type="ECO:0000259" key="1">
    <source>
        <dbReference type="PROSITE" id="PS51781"/>
    </source>
</evidence>
<comment type="caution">
    <text evidence="2">The sequence shown here is derived from an EMBL/GenBank/DDBJ whole genome shotgun (WGS) entry which is preliminary data.</text>
</comment>
<dbReference type="InterPro" id="IPR003646">
    <property type="entry name" value="SH3-like_bac-type"/>
</dbReference>
<protein>
    <recommendedName>
        <fullName evidence="1">SH3b domain-containing protein</fullName>
    </recommendedName>
</protein>
<feature type="domain" description="SH3b" evidence="1">
    <location>
        <begin position="89"/>
        <end position="154"/>
    </location>
</feature>
<dbReference type="RefSeq" id="WP_008800284.1">
    <property type="nucleotide sequence ID" value="NZ_KQ235738.1"/>
</dbReference>